<name>A0A6J6GDD4_9ZZZZ</name>
<proteinExistence type="predicted"/>
<dbReference type="EMBL" id="CAEZUF010000122">
    <property type="protein sequence ID" value="CAB4599157.1"/>
    <property type="molecule type" value="Genomic_DNA"/>
</dbReference>
<dbReference type="AlphaFoldDB" id="A0A6J6GDD4"/>
<evidence type="ECO:0000313" key="1">
    <source>
        <dbReference type="EMBL" id="CAB4599157.1"/>
    </source>
</evidence>
<reference evidence="1" key="1">
    <citation type="submission" date="2020-05" db="EMBL/GenBank/DDBJ databases">
        <authorList>
            <person name="Chiriac C."/>
            <person name="Salcher M."/>
            <person name="Ghai R."/>
            <person name="Kavagutti S V."/>
        </authorList>
    </citation>
    <scope>NUCLEOTIDE SEQUENCE</scope>
</reference>
<sequence length="80" mass="8535">MPLRSALNSFLSANAGISALREIFNDLNLRTDRSLAVATRSLTRALLSPPSPLAKAVLVGGSTLILKSTRSINGPDNRFK</sequence>
<gene>
    <name evidence="1" type="ORF">UFOPK1791_01012</name>
</gene>
<protein>
    <submittedName>
        <fullName evidence="1">Unannotated protein</fullName>
    </submittedName>
</protein>
<organism evidence="1">
    <name type="scientific">freshwater metagenome</name>
    <dbReference type="NCBI Taxonomy" id="449393"/>
    <lineage>
        <taxon>unclassified sequences</taxon>
        <taxon>metagenomes</taxon>
        <taxon>ecological metagenomes</taxon>
    </lineage>
</organism>
<accession>A0A6J6GDD4</accession>